<feature type="region of interest" description="Disordered" evidence="1">
    <location>
        <begin position="291"/>
        <end position="321"/>
    </location>
</feature>
<accession>A0A081CMJ2</accession>
<feature type="region of interest" description="Disordered" evidence="1">
    <location>
        <begin position="73"/>
        <end position="102"/>
    </location>
</feature>
<dbReference type="RefSeq" id="XP_014653900.1">
    <property type="nucleotide sequence ID" value="XM_014798414.1"/>
</dbReference>
<dbReference type="AlphaFoldDB" id="A0A081CMJ2"/>
<evidence type="ECO:0000256" key="1">
    <source>
        <dbReference type="SAM" id="MobiDB-lite"/>
    </source>
</evidence>
<keyword evidence="3" id="KW-1185">Reference proteome</keyword>
<dbReference type="GeneID" id="26306942"/>
<dbReference type="EMBL" id="DF830091">
    <property type="protein sequence ID" value="GAK67888.1"/>
    <property type="molecule type" value="Genomic_DNA"/>
</dbReference>
<name>A0A081CMJ2_PSEA2</name>
<evidence type="ECO:0000313" key="3">
    <source>
        <dbReference type="Proteomes" id="UP000053758"/>
    </source>
</evidence>
<organism evidence="2">
    <name type="scientific">Pseudozyma antarctica</name>
    <name type="common">Yeast</name>
    <name type="synonym">Candida antarctica</name>
    <dbReference type="NCBI Taxonomy" id="84753"/>
    <lineage>
        <taxon>Eukaryota</taxon>
        <taxon>Fungi</taxon>
        <taxon>Dikarya</taxon>
        <taxon>Basidiomycota</taxon>
        <taxon>Ustilaginomycotina</taxon>
        <taxon>Ustilaginomycetes</taxon>
        <taxon>Ustilaginales</taxon>
        <taxon>Ustilaginaceae</taxon>
        <taxon>Moesziomyces</taxon>
    </lineage>
</organism>
<dbReference type="Proteomes" id="UP000053758">
    <property type="component" value="Unassembled WGS sequence"/>
</dbReference>
<evidence type="ECO:0000313" key="2">
    <source>
        <dbReference type="EMBL" id="GAK67888.1"/>
    </source>
</evidence>
<dbReference type="HOGENOM" id="CLU_796921_0_0_1"/>
<protein>
    <submittedName>
        <fullName evidence="2">Uncharacterized protein</fullName>
    </submittedName>
</protein>
<proteinExistence type="predicted"/>
<sequence length="348" mass="38283">MRKTARALLPIPFGRSAFKHEISQPRHPCSSAGRREHQWLAGDGRVNLIGRCRKTRRAGMEADAPPRRHAVAHWHRAKPSNGAAEHSPRAHVATTNDGGSADAPTTLVRVETRVHPSPSTAVHCCPVLSGAGVRHDDPIALLQSTNGGSSVLATSSNRKQLVSRLARGSSTIPSTTDLPRHTSTATMHTRNELHRVIRVISTTTALTTQGSLMRHRHQSHDLACAGFAAAREIVRPSVRPKPTDEPRPNQKRGFLVDAASRRSITDNLLASDWLDKPQAYLATHRDKKFPFIPTSSSSPTHREISPHRSIPNKLNNPPPPRPQIYIIPHRLFTSSIGIPSAYPRYQKL</sequence>
<gene>
    <name evidence="2" type="ORF">PAN0_024d6118</name>
</gene>
<reference evidence="2" key="1">
    <citation type="submission" date="2014-07" db="EMBL/GenBank/DDBJ databases">
        <title>Draft genome sequence of the yeast Pseudozyma antarctica JCM 10317 known as a producer of lipase B which used in a wide range of industrial applications.</title>
        <authorList>
            <person name="Morita T."/>
            <person name="Saika A."/>
            <person name="Koike H."/>
        </authorList>
    </citation>
    <scope>NUCLEOTIDE SEQUENCE</scope>
    <source>
        <strain evidence="2">JCM 10317</strain>
    </source>
</reference>